<keyword evidence="1" id="KW-1133">Transmembrane helix</keyword>
<evidence type="ECO:0000313" key="2">
    <source>
        <dbReference type="EMBL" id="MBH8563724.1"/>
    </source>
</evidence>
<feature type="transmembrane region" description="Helical" evidence="1">
    <location>
        <begin position="116"/>
        <end position="135"/>
    </location>
</feature>
<sequence>MPQYTSGNNWDFLRQFVTLLAIIGAFVVNVLSNISPLNGLTIGEISNSLFNNVLIIPANYAFVIWGLIYLGLFAFGIYQFLPNQKHDLDLRKTGYLLVIACVAQSVWVYLFLSRLFGLSVIAMLLILLPLIGIYLQLGIGNKYVPREKKWCVDFPISIYLGWISVATIVNVACALYFQKWNGWGISAEVWTVIMFLAAFSIAAMICIQRQDIAYTGVIVWALVAIAVKHWNNSLLRNVALILAIVLAAIATAIKLRNRHDY</sequence>
<feature type="transmembrane region" description="Helical" evidence="1">
    <location>
        <begin position="12"/>
        <end position="34"/>
    </location>
</feature>
<feature type="transmembrane region" description="Helical" evidence="1">
    <location>
        <begin position="212"/>
        <end position="231"/>
    </location>
</feature>
<reference evidence="2 3" key="1">
    <citation type="journal article" date="2021" name="Int. J. Syst. Evol. Microbiol.">
        <title>Amazonocrinis nigriterrae gen. nov., sp. nov., Atlanticothrix silvestris gen. nov., sp. nov. and Dendronalium phyllosphericum gen. nov., sp. nov., nostocacean cyanobacteria from Brazilian environments.</title>
        <authorList>
            <person name="Alvarenga D.O."/>
            <person name="Andreote A.P.D."/>
            <person name="Branco L.H.Z."/>
            <person name="Delbaje E."/>
            <person name="Cruz R.B."/>
            <person name="Varani A.M."/>
            <person name="Fiore M.F."/>
        </authorList>
    </citation>
    <scope>NUCLEOTIDE SEQUENCE [LARGE SCALE GENOMIC DNA]</scope>
    <source>
        <strain evidence="2 3">CENA67</strain>
    </source>
</reference>
<evidence type="ECO:0000256" key="1">
    <source>
        <dbReference type="SAM" id="Phobius"/>
    </source>
</evidence>
<feature type="transmembrane region" description="Helical" evidence="1">
    <location>
        <begin position="189"/>
        <end position="207"/>
    </location>
</feature>
<dbReference type="PANTHER" id="PTHR33802">
    <property type="entry name" value="SI:CH211-161H7.5-RELATED"/>
    <property type="match status" value="1"/>
</dbReference>
<dbReference type="Proteomes" id="UP000632766">
    <property type="component" value="Unassembled WGS sequence"/>
</dbReference>
<keyword evidence="1" id="KW-0812">Transmembrane</keyword>
<feature type="transmembrane region" description="Helical" evidence="1">
    <location>
        <begin position="54"/>
        <end position="81"/>
    </location>
</feature>
<keyword evidence="1" id="KW-0472">Membrane</keyword>
<keyword evidence="3" id="KW-1185">Reference proteome</keyword>
<accession>A0A8J7HW54</accession>
<feature type="transmembrane region" description="Helical" evidence="1">
    <location>
        <begin position="237"/>
        <end position="255"/>
    </location>
</feature>
<feature type="transmembrane region" description="Helical" evidence="1">
    <location>
        <begin position="93"/>
        <end position="110"/>
    </location>
</feature>
<feature type="transmembrane region" description="Helical" evidence="1">
    <location>
        <begin position="156"/>
        <end position="177"/>
    </location>
</feature>
<gene>
    <name evidence="2" type="ORF">I8748_16250</name>
</gene>
<proteinExistence type="predicted"/>
<dbReference type="EMBL" id="JAECZC010000029">
    <property type="protein sequence ID" value="MBH8563724.1"/>
    <property type="molecule type" value="Genomic_DNA"/>
</dbReference>
<evidence type="ECO:0000313" key="3">
    <source>
        <dbReference type="Proteomes" id="UP000632766"/>
    </source>
</evidence>
<comment type="caution">
    <text evidence="2">The sequence shown here is derived from an EMBL/GenBank/DDBJ whole genome shotgun (WGS) entry which is preliminary data.</text>
</comment>
<name>A0A8J7HW54_9NOST</name>
<protein>
    <submittedName>
        <fullName evidence="2">Tryptophan-rich sensory protein</fullName>
    </submittedName>
</protein>
<organism evidence="2 3">
    <name type="scientific">Amazonocrinis nigriterrae CENA67</name>
    <dbReference type="NCBI Taxonomy" id="2794033"/>
    <lineage>
        <taxon>Bacteria</taxon>
        <taxon>Bacillati</taxon>
        <taxon>Cyanobacteriota</taxon>
        <taxon>Cyanophyceae</taxon>
        <taxon>Nostocales</taxon>
        <taxon>Nostocaceae</taxon>
        <taxon>Amazonocrinis</taxon>
        <taxon>Amazonocrinis nigriterrae</taxon>
    </lineage>
</organism>
<dbReference type="PANTHER" id="PTHR33802:SF1">
    <property type="entry name" value="XK-RELATED PROTEIN"/>
    <property type="match status" value="1"/>
</dbReference>
<dbReference type="RefSeq" id="WP_198125592.1">
    <property type="nucleotide sequence ID" value="NZ_JAECZC010000029.1"/>
</dbReference>
<dbReference type="AlphaFoldDB" id="A0A8J7HW54"/>